<keyword evidence="3" id="KW-0460">Magnesium</keyword>
<evidence type="ECO:0000259" key="5">
    <source>
        <dbReference type="Pfam" id="PF00004"/>
    </source>
</evidence>
<dbReference type="InterPro" id="IPR003959">
    <property type="entry name" value="ATPase_AAA_core"/>
</dbReference>
<dbReference type="Pfam" id="PF00004">
    <property type="entry name" value="AAA"/>
    <property type="match status" value="1"/>
</dbReference>
<keyword evidence="4" id="KW-0547">Nucleotide-binding</keyword>
<evidence type="ECO:0000259" key="7">
    <source>
        <dbReference type="Pfam" id="PF25568"/>
    </source>
</evidence>
<evidence type="ECO:0000256" key="2">
    <source>
        <dbReference type="ARBA" id="ARBA00022801"/>
    </source>
</evidence>
<dbReference type="Pfam" id="PF14363">
    <property type="entry name" value="AAA_assoc"/>
    <property type="match status" value="1"/>
</dbReference>
<evidence type="ECO:0000256" key="4">
    <source>
        <dbReference type="RuleBase" id="RU003651"/>
    </source>
</evidence>
<feature type="domain" description="ATPase AAA-type core" evidence="5">
    <location>
        <begin position="245"/>
        <end position="338"/>
    </location>
</feature>
<comment type="cofactor">
    <cofactor evidence="1">
        <name>Mg(2+)</name>
        <dbReference type="ChEBI" id="CHEBI:18420"/>
    </cofactor>
</comment>
<dbReference type="InterPro" id="IPR058017">
    <property type="entry name" value="At3g28540-like_C"/>
</dbReference>
<dbReference type="PANTHER" id="PTHR23070">
    <property type="entry name" value="BCS1 AAA-TYPE ATPASE"/>
    <property type="match status" value="1"/>
</dbReference>
<dbReference type="InterPro" id="IPR050747">
    <property type="entry name" value="Mitochondrial_chaperone_BCS1"/>
</dbReference>
<feature type="domain" description="AAA-type ATPase N-terminal" evidence="6">
    <location>
        <begin position="66"/>
        <end position="115"/>
    </location>
</feature>
<gene>
    <name evidence="8" type="ORF">P3X46_015953</name>
</gene>
<evidence type="ECO:0000256" key="3">
    <source>
        <dbReference type="ARBA" id="ARBA00022842"/>
    </source>
</evidence>
<dbReference type="InterPro" id="IPR025753">
    <property type="entry name" value="AAA_N_dom"/>
</dbReference>
<dbReference type="InterPro" id="IPR003960">
    <property type="entry name" value="ATPase_AAA_CS"/>
</dbReference>
<dbReference type="PROSITE" id="PS00674">
    <property type="entry name" value="AAA"/>
    <property type="match status" value="1"/>
</dbReference>
<evidence type="ECO:0000256" key="1">
    <source>
        <dbReference type="ARBA" id="ARBA00001946"/>
    </source>
</evidence>
<reference evidence="8" key="1">
    <citation type="journal article" date="2023" name="Plant Biotechnol. J.">
        <title>Chromosome-level wild Hevea brasiliensis genome provides new tools for genomic-assisted breeding and valuable loci to elevate rubber yield.</title>
        <authorList>
            <person name="Cheng H."/>
            <person name="Song X."/>
            <person name="Hu Y."/>
            <person name="Wu T."/>
            <person name="Yang Q."/>
            <person name="An Z."/>
            <person name="Feng S."/>
            <person name="Deng Z."/>
            <person name="Wu W."/>
            <person name="Zeng X."/>
            <person name="Tu M."/>
            <person name="Wang X."/>
            <person name="Huang H."/>
        </authorList>
    </citation>
    <scope>NUCLEOTIDE SEQUENCE</scope>
    <source>
        <strain evidence="8">MT/VB/25A 57/8</strain>
    </source>
</reference>
<evidence type="ECO:0000313" key="9">
    <source>
        <dbReference type="Proteomes" id="UP001174677"/>
    </source>
</evidence>
<feature type="domain" description="AAA+ ATPase At3g28540-like C-terminal" evidence="7">
    <location>
        <begin position="340"/>
        <end position="411"/>
    </location>
</feature>
<sequence>MPSSVIEYGRMIPSVSSLLSLYASFSTSFMLLRNVYHEVVPKKLDSFLASKLRNYFCRRKVLIDISTFYLSTKIGHKNKTIKIGKFKGRKGVMAGLMKEEEIVDIFEGIEITWYFDCRKEEDGGNEYFELRFEGKYREKVFNEYLDHVIRTYKAMTKENKFLRIYSRKSYCGWSWIDFQHAATFDTLAMDNELKKVIMDDLDRFLARKDYYKKIGRAWKRGYLLYGPPGTGKSSLIALANISSDSDLRSAMLHVDRKSIIVIEDIDCNSGVHGRSKSDNSESHSKNVRFTLLSLLNCFDGLWSSCAEERIIVFTTNHKEDLDPALLRPGWMDVHIHMSYCTIEGFRVLVSNYLGLKDHILFEEIDGLIRCVEVTPASLAEKLMKNDDADVALGEVLNFLKQKRLEKDKNEEAEEESIAE</sequence>
<organism evidence="8 9">
    <name type="scientific">Hevea brasiliensis</name>
    <name type="common">Para rubber tree</name>
    <name type="synonym">Siphonia brasiliensis</name>
    <dbReference type="NCBI Taxonomy" id="3981"/>
    <lineage>
        <taxon>Eukaryota</taxon>
        <taxon>Viridiplantae</taxon>
        <taxon>Streptophyta</taxon>
        <taxon>Embryophyta</taxon>
        <taxon>Tracheophyta</taxon>
        <taxon>Spermatophyta</taxon>
        <taxon>Magnoliopsida</taxon>
        <taxon>eudicotyledons</taxon>
        <taxon>Gunneridae</taxon>
        <taxon>Pentapetalae</taxon>
        <taxon>rosids</taxon>
        <taxon>fabids</taxon>
        <taxon>Malpighiales</taxon>
        <taxon>Euphorbiaceae</taxon>
        <taxon>Crotonoideae</taxon>
        <taxon>Micrandreae</taxon>
        <taxon>Hevea</taxon>
    </lineage>
</organism>
<proteinExistence type="inferred from homology"/>
<accession>A0ABQ9LYZ0</accession>
<evidence type="ECO:0000259" key="6">
    <source>
        <dbReference type="Pfam" id="PF14363"/>
    </source>
</evidence>
<dbReference type="SUPFAM" id="SSF52540">
    <property type="entry name" value="P-loop containing nucleoside triphosphate hydrolases"/>
    <property type="match status" value="1"/>
</dbReference>
<comment type="similarity">
    <text evidence="4">Belongs to the AAA ATPase family.</text>
</comment>
<dbReference type="InterPro" id="IPR027417">
    <property type="entry name" value="P-loop_NTPase"/>
</dbReference>
<dbReference type="EMBL" id="JARPOI010000009">
    <property type="protein sequence ID" value="KAJ9172743.1"/>
    <property type="molecule type" value="Genomic_DNA"/>
</dbReference>
<dbReference type="Proteomes" id="UP001174677">
    <property type="component" value="Chromosome 9"/>
</dbReference>
<comment type="caution">
    <text evidence="8">The sequence shown here is derived from an EMBL/GenBank/DDBJ whole genome shotgun (WGS) entry which is preliminary data.</text>
</comment>
<keyword evidence="4" id="KW-0067">ATP-binding</keyword>
<dbReference type="Gene3D" id="6.10.280.40">
    <property type="match status" value="1"/>
</dbReference>
<evidence type="ECO:0008006" key="10">
    <source>
        <dbReference type="Google" id="ProtNLM"/>
    </source>
</evidence>
<keyword evidence="9" id="KW-1185">Reference proteome</keyword>
<dbReference type="Gene3D" id="3.40.50.300">
    <property type="entry name" value="P-loop containing nucleotide triphosphate hydrolases"/>
    <property type="match status" value="2"/>
</dbReference>
<dbReference type="Pfam" id="PF25568">
    <property type="entry name" value="AAA_lid_At3g28540"/>
    <property type="match status" value="1"/>
</dbReference>
<name>A0ABQ9LYZ0_HEVBR</name>
<keyword evidence="2" id="KW-0378">Hydrolase</keyword>
<protein>
    <recommendedName>
        <fullName evidence="10">AAA+ ATPase domain-containing protein</fullName>
    </recommendedName>
</protein>
<evidence type="ECO:0000313" key="8">
    <source>
        <dbReference type="EMBL" id="KAJ9172743.1"/>
    </source>
</evidence>